<evidence type="ECO:0000256" key="9">
    <source>
        <dbReference type="ARBA" id="ARBA00022989"/>
    </source>
</evidence>
<feature type="transmembrane region" description="Helical" evidence="16">
    <location>
        <begin position="72"/>
        <end position="90"/>
    </location>
</feature>
<accession>A0A5L4H573</accession>
<evidence type="ECO:0000256" key="7">
    <source>
        <dbReference type="ARBA" id="ARBA00022679"/>
    </source>
</evidence>
<keyword evidence="10" id="KW-0443">Lipid metabolism</keyword>
<comment type="similarity">
    <text evidence="3 15">Belongs to the CDP-alcohol phosphatidyltransferase class-I family.</text>
</comment>
<keyword evidence="9 16" id="KW-1133">Transmembrane helix</keyword>
<dbReference type="EMBL" id="AACCXK010000004">
    <property type="protein sequence ID" value="EAK0452611.1"/>
    <property type="molecule type" value="Genomic_DNA"/>
</dbReference>
<feature type="transmembrane region" description="Helical" evidence="16">
    <location>
        <begin position="35"/>
        <end position="51"/>
    </location>
</feature>
<comment type="subcellular location">
    <subcellularLocation>
        <location evidence="2">Endomembrane system</location>
        <topology evidence="2">Multi-pass membrane protein</topology>
    </subcellularLocation>
</comment>
<keyword evidence="21" id="KW-1185">Reference proteome</keyword>
<dbReference type="PROSITE" id="PS00379">
    <property type="entry name" value="CDP_ALCOHOL_P_TRANSF"/>
    <property type="match status" value="1"/>
</dbReference>
<evidence type="ECO:0000256" key="11">
    <source>
        <dbReference type="ARBA" id="ARBA00023136"/>
    </source>
</evidence>
<evidence type="ECO:0000256" key="12">
    <source>
        <dbReference type="ARBA" id="ARBA00023209"/>
    </source>
</evidence>
<evidence type="ECO:0000313" key="22">
    <source>
        <dbReference type="Proteomes" id="UP000557842"/>
    </source>
</evidence>
<evidence type="ECO:0000313" key="19">
    <source>
        <dbReference type="EMBL" id="EAK0452611.1"/>
    </source>
</evidence>
<dbReference type="Gene3D" id="1.20.120.1760">
    <property type="match status" value="1"/>
</dbReference>
<dbReference type="EMBL" id="AABTCC010000009">
    <property type="protein sequence ID" value="EAI8859015.1"/>
    <property type="molecule type" value="Genomic_DNA"/>
</dbReference>
<dbReference type="NCBIfam" id="TIGR00473">
    <property type="entry name" value="pssA"/>
    <property type="match status" value="1"/>
</dbReference>
<dbReference type="EMBL" id="AACCXM010000004">
    <property type="protein sequence ID" value="EAK0468887.1"/>
    <property type="molecule type" value="Genomic_DNA"/>
</dbReference>
<dbReference type="PANTHER" id="PTHR14269:SF61">
    <property type="entry name" value="CDP-DIACYLGLYCEROL--SERINE O-PHOSPHATIDYLTRANSFERASE"/>
    <property type="match status" value="1"/>
</dbReference>
<dbReference type="EC" id="2.7.8.8" evidence="4"/>
<evidence type="ECO:0000256" key="15">
    <source>
        <dbReference type="RuleBase" id="RU003750"/>
    </source>
</evidence>
<dbReference type="GO" id="GO:0012505">
    <property type="term" value="C:endomembrane system"/>
    <property type="evidence" value="ECO:0007669"/>
    <property type="project" value="UniProtKB-SubCell"/>
</dbReference>
<evidence type="ECO:0000256" key="6">
    <source>
        <dbReference type="ARBA" id="ARBA00022516"/>
    </source>
</evidence>
<dbReference type="InterPro" id="IPR050324">
    <property type="entry name" value="CDP-alcohol_PTase-I"/>
</dbReference>
<proteinExistence type="inferred from homology"/>
<feature type="transmembrane region" description="Helical" evidence="16">
    <location>
        <begin position="96"/>
        <end position="114"/>
    </location>
</feature>
<keyword evidence="8 16" id="KW-0812">Transmembrane</keyword>
<feature type="transmembrane region" description="Helical" evidence="16">
    <location>
        <begin position="189"/>
        <end position="206"/>
    </location>
</feature>
<protein>
    <recommendedName>
        <fullName evidence="5">CDP-diacylglycerol--serine O-phosphatidyltransferase</fullName>
        <ecNumber evidence="4">2.7.8.8</ecNumber>
    </recommendedName>
    <alternativeName>
        <fullName evidence="14">Phosphatidylserine synthase</fullName>
    </alternativeName>
</protein>
<gene>
    <name evidence="19" type="primary">pssA</name>
    <name evidence="19" type="ORF">AAH17_02930</name>
    <name evidence="20" type="ORF">AAH24_05885</name>
    <name evidence="17" type="ORF">BVH53_02450</name>
    <name evidence="18" type="ORF">CX802_04040</name>
</gene>
<keyword evidence="6" id="KW-0444">Lipid biosynthesis</keyword>
<evidence type="ECO:0000313" key="17">
    <source>
        <dbReference type="EMBL" id="EAI5407565.1"/>
    </source>
</evidence>
<dbReference type="GO" id="GO:0003882">
    <property type="term" value="F:CDP-diacylglycerol-serine O-phosphatidyltransferase activity"/>
    <property type="evidence" value="ECO:0007669"/>
    <property type="project" value="UniProtKB-EC"/>
</dbReference>
<evidence type="ECO:0000256" key="10">
    <source>
        <dbReference type="ARBA" id="ARBA00023098"/>
    </source>
</evidence>
<dbReference type="Proteomes" id="UP000557842">
    <property type="component" value="Unassembled WGS sequence"/>
</dbReference>
<evidence type="ECO:0000256" key="5">
    <source>
        <dbReference type="ARBA" id="ARBA00017171"/>
    </source>
</evidence>
<evidence type="ECO:0000256" key="4">
    <source>
        <dbReference type="ARBA" id="ARBA00013174"/>
    </source>
</evidence>
<dbReference type="Proteomes" id="UP000535509">
    <property type="component" value="Unassembled WGS sequence"/>
</dbReference>
<keyword evidence="11 16" id="KW-0472">Membrane</keyword>
<dbReference type="GO" id="GO:0016020">
    <property type="term" value="C:membrane"/>
    <property type="evidence" value="ECO:0007669"/>
    <property type="project" value="InterPro"/>
</dbReference>
<evidence type="ECO:0000313" key="20">
    <source>
        <dbReference type="EMBL" id="EAK0468887.1"/>
    </source>
</evidence>
<evidence type="ECO:0000313" key="18">
    <source>
        <dbReference type="EMBL" id="EAI8859015.1"/>
    </source>
</evidence>
<feature type="transmembrane region" description="Helical" evidence="16">
    <location>
        <begin position="7"/>
        <end position="29"/>
    </location>
</feature>
<keyword evidence="7 15" id="KW-0808">Transferase</keyword>
<dbReference type="OMA" id="YRLAKFN"/>
<dbReference type="InterPro" id="IPR000462">
    <property type="entry name" value="CDP-OH_P_trans"/>
</dbReference>
<dbReference type="AlphaFoldDB" id="A0A5L4H573"/>
<dbReference type="InterPro" id="IPR043130">
    <property type="entry name" value="CDP-OH_PTrfase_TM_dom"/>
</dbReference>
<dbReference type="EMBL" id="AABQDW010000003">
    <property type="protein sequence ID" value="EAI5407565.1"/>
    <property type="molecule type" value="Genomic_DNA"/>
</dbReference>
<dbReference type="RefSeq" id="WP_002850161.1">
    <property type="nucleotide sequence ID" value="NZ_AABUZP020000015.1"/>
</dbReference>
<keyword evidence="12" id="KW-0594">Phospholipid biosynthesis</keyword>
<comment type="caution">
    <text evidence="19">The sequence shown here is derived from an EMBL/GenBank/DDBJ whole genome shotgun (WGS) entry which is preliminary data.</text>
</comment>
<dbReference type="Pfam" id="PF01066">
    <property type="entry name" value="CDP-OH_P_transf"/>
    <property type="match status" value="1"/>
</dbReference>
<dbReference type="GeneID" id="61065163"/>
<evidence type="ECO:0000313" key="21">
    <source>
        <dbReference type="Proteomes" id="UP000535509"/>
    </source>
</evidence>
<evidence type="ECO:0000256" key="16">
    <source>
        <dbReference type="SAM" id="Phobius"/>
    </source>
</evidence>
<feature type="transmembrane region" description="Helical" evidence="16">
    <location>
        <begin position="158"/>
        <end position="177"/>
    </location>
</feature>
<comment type="catalytic activity">
    <reaction evidence="1">
        <text>a CDP-1,2-diacyl-sn-glycerol + L-serine = a 1,2-diacyl-sn-glycero-3-phospho-L-serine + CMP + H(+)</text>
        <dbReference type="Rhea" id="RHEA:16913"/>
        <dbReference type="ChEBI" id="CHEBI:15378"/>
        <dbReference type="ChEBI" id="CHEBI:33384"/>
        <dbReference type="ChEBI" id="CHEBI:57262"/>
        <dbReference type="ChEBI" id="CHEBI:58332"/>
        <dbReference type="ChEBI" id="CHEBI:60377"/>
        <dbReference type="EC" id="2.7.8.8"/>
    </reaction>
</comment>
<evidence type="ECO:0000256" key="8">
    <source>
        <dbReference type="ARBA" id="ARBA00022692"/>
    </source>
</evidence>
<reference evidence="19 22" key="1">
    <citation type="submission" date="2018-05" db="EMBL/GenBank/DDBJ databases">
        <authorList>
            <consortium name="PulseNet: The National Subtyping Network for Foodborne Disease Surveillance"/>
            <person name="Tarr C.L."/>
            <person name="Trees E."/>
            <person name="Katz L.S."/>
            <person name="Carleton-Romer H.A."/>
            <person name="Stroika S."/>
            <person name="Kucerova Z."/>
            <person name="Roache K.F."/>
            <person name="Sabol A.L."/>
            <person name="Besser J."/>
            <person name="Gerner-Smidt P."/>
        </authorList>
    </citation>
    <scope>NUCLEOTIDE SEQUENCE</scope>
    <source>
        <strain evidence="19">2014D-0197</strain>
        <strain evidence="17 22">2016D-0221</strain>
        <strain evidence="20">D4313</strain>
        <strain evidence="18 21">PNUSAC001503</strain>
    </source>
</reference>
<dbReference type="InterPro" id="IPR048254">
    <property type="entry name" value="CDP_ALCOHOL_P_TRANSF_CS"/>
</dbReference>
<evidence type="ECO:0000256" key="14">
    <source>
        <dbReference type="ARBA" id="ARBA00032361"/>
    </source>
</evidence>
<keyword evidence="13" id="KW-1208">Phospholipid metabolism</keyword>
<sequence length="244" mass="27225">MENKPKLIYILPNLFTAGSAFLGIISILASANGEYMKAIIYIVLSLILDGLDGRVARLTKTTSKFGVEFDSLADLVAFGVAPALLFYFSIGYNFGRFGALLTAMFVVFGAIRLARFNVMSGTCEPNVFIGLPIPSAAIVSAFWVGIYNNYDFMHGFEPIFIVIMAGLSVLMVSNVRYPSFKKVDFKRANYLKTLVYLVIIFSMLYLCPLESATILITIYTIYGIIRAIWARFFAKNIKLTKENR</sequence>
<name>A0A5L4H573_CAMFE</name>
<evidence type="ECO:0000256" key="1">
    <source>
        <dbReference type="ARBA" id="ARBA00000287"/>
    </source>
</evidence>
<evidence type="ECO:0000256" key="13">
    <source>
        <dbReference type="ARBA" id="ARBA00023264"/>
    </source>
</evidence>
<evidence type="ECO:0000256" key="2">
    <source>
        <dbReference type="ARBA" id="ARBA00004127"/>
    </source>
</evidence>
<organism evidence="19">
    <name type="scientific">Campylobacter fetus</name>
    <dbReference type="NCBI Taxonomy" id="196"/>
    <lineage>
        <taxon>Bacteria</taxon>
        <taxon>Pseudomonadati</taxon>
        <taxon>Campylobacterota</taxon>
        <taxon>Epsilonproteobacteria</taxon>
        <taxon>Campylobacterales</taxon>
        <taxon>Campylobacteraceae</taxon>
        <taxon>Campylobacter</taxon>
    </lineage>
</organism>
<feature type="transmembrane region" description="Helical" evidence="16">
    <location>
        <begin position="212"/>
        <end position="234"/>
    </location>
</feature>
<feature type="transmembrane region" description="Helical" evidence="16">
    <location>
        <begin position="126"/>
        <end position="146"/>
    </location>
</feature>
<dbReference type="InterPro" id="IPR004533">
    <property type="entry name" value="CDP-diaglyc--ser_O-PTrfase"/>
</dbReference>
<evidence type="ECO:0000256" key="3">
    <source>
        <dbReference type="ARBA" id="ARBA00010441"/>
    </source>
</evidence>
<dbReference type="PANTHER" id="PTHR14269">
    <property type="entry name" value="CDP-DIACYLGLYCEROL--GLYCEROL-3-PHOSPHATE 3-PHOSPHATIDYLTRANSFERASE-RELATED"/>
    <property type="match status" value="1"/>
</dbReference>
<dbReference type="GO" id="GO:0008654">
    <property type="term" value="P:phospholipid biosynthetic process"/>
    <property type="evidence" value="ECO:0007669"/>
    <property type="project" value="UniProtKB-KW"/>
</dbReference>